<dbReference type="GO" id="GO:0102193">
    <property type="term" value="F:protein-ribulosamine 3-kinase activity"/>
    <property type="evidence" value="ECO:0007669"/>
    <property type="project" value="UniProtKB-EC"/>
</dbReference>
<dbReference type="EC" id="2.7.1.172" evidence="1"/>
<dbReference type="Proteomes" id="UP000698800">
    <property type="component" value="Unassembled WGS sequence"/>
</dbReference>
<keyword evidence="4" id="KW-1185">Reference proteome</keyword>
<accession>A0A9P8HSS4</accession>
<sequence length="380" mass="43771">MVDSSIWDQEIDVPEDVICYVDSNVSASVLPITPWSEMGTRAKRNYLPTAVTKFYQIFHPGAKSRAYPRMERATGHARQKYKLHRRTEARYRSFSRSAHAIFDVMLIARFNGDYQVSQNETGKGMMSGEFASMSALHDTMPDLAPKPIAWGTYASNPNVHFFLCSFHDMTDEVPDIEVFPAKIAELHMKGVSPNGKFGFPVINYQGRLPQDTTWCDTWEECFSRSLKRMLELEEESQGYNEEMRFLSNAIMTKVIPRLLRPLETEGRQILPRLVHGDLWDGNTSTDVATDNPVIFDAAAFYAHNEYELGPWRPTRHKIGKLYVHAYHKYFPISVPEEDFDDRNALYCIVMEEMKDLVEKFPEGYEGWIKQRGVSPEDPKI</sequence>
<dbReference type="OrthoDB" id="5772781at2759"/>
<dbReference type="SUPFAM" id="SSF56112">
    <property type="entry name" value="Protein kinase-like (PK-like)"/>
    <property type="match status" value="1"/>
</dbReference>
<proteinExistence type="predicted"/>
<dbReference type="PANTHER" id="PTHR12149:SF8">
    <property type="entry name" value="PROTEIN-RIBULOSAMINE 3-KINASE"/>
    <property type="match status" value="1"/>
</dbReference>
<evidence type="ECO:0000313" key="3">
    <source>
        <dbReference type="EMBL" id="KAH0536795.1"/>
    </source>
</evidence>
<dbReference type="EMBL" id="JAGHQL010000180">
    <property type="protein sequence ID" value="KAH0536795.1"/>
    <property type="molecule type" value="Genomic_DNA"/>
</dbReference>
<comment type="caution">
    <text evidence="3">The sequence shown here is derived from an EMBL/GenBank/DDBJ whole genome shotgun (WGS) entry which is preliminary data.</text>
</comment>
<dbReference type="PANTHER" id="PTHR12149">
    <property type="entry name" value="FRUCTOSAMINE 3 KINASE-RELATED PROTEIN"/>
    <property type="match status" value="1"/>
</dbReference>
<dbReference type="InterPro" id="IPR011009">
    <property type="entry name" value="Kinase-like_dom_sf"/>
</dbReference>
<dbReference type="Pfam" id="PF03881">
    <property type="entry name" value="Fructosamin_kin"/>
    <property type="match status" value="1"/>
</dbReference>
<reference evidence="3" key="1">
    <citation type="submission" date="2021-03" db="EMBL/GenBank/DDBJ databases">
        <title>Comparative genomics and phylogenomic investigation of the class Geoglossomycetes provide insights into ecological specialization and systematics.</title>
        <authorList>
            <person name="Melie T."/>
            <person name="Pirro S."/>
            <person name="Miller A.N."/>
            <person name="Quandt A."/>
        </authorList>
    </citation>
    <scope>NUCLEOTIDE SEQUENCE</scope>
    <source>
        <strain evidence="3">GBOQ0MN5Z8</strain>
    </source>
</reference>
<organism evidence="3 4">
    <name type="scientific">Glutinoglossum americanum</name>
    <dbReference type="NCBI Taxonomy" id="1670608"/>
    <lineage>
        <taxon>Eukaryota</taxon>
        <taxon>Fungi</taxon>
        <taxon>Dikarya</taxon>
        <taxon>Ascomycota</taxon>
        <taxon>Pezizomycotina</taxon>
        <taxon>Geoglossomycetes</taxon>
        <taxon>Geoglossales</taxon>
        <taxon>Geoglossaceae</taxon>
        <taxon>Glutinoglossum</taxon>
    </lineage>
</organism>
<name>A0A9P8HSS4_9PEZI</name>
<evidence type="ECO:0000313" key="4">
    <source>
        <dbReference type="Proteomes" id="UP000698800"/>
    </source>
</evidence>
<dbReference type="AlphaFoldDB" id="A0A9P8HSS4"/>
<dbReference type="Gene3D" id="3.90.1200.10">
    <property type="match status" value="1"/>
</dbReference>
<protein>
    <recommendedName>
        <fullName evidence="1">protein-ribulosamine 3-kinase</fullName>
        <ecNumber evidence="1">2.7.1.172</ecNumber>
    </recommendedName>
</protein>
<evidence type="ECO:0000256" key="2">
    <source>
        <dbReference type="ARBA" id="ARBA00048655"/>
    </source>
</evidence>
<evidence type="ECO:0000256" key="1">
    <source>
        <dbReference type="ARBA" id="ARBA00011961"/>
    </source>
</evidence>
<comment type="catalytic activity">
    <reaction evidence="2">
        <text>N(6)-D-ribulosyl-L-lysyl-[protein] + ATP = N(6)-(3-O-phospho-D-ribulosyl)-L-lysyl-[protein] + ADP + H(+)</text>
        <dbReference type="Rhea" id="RHEA:48432"/>
        <dbReference type="Rhea" id="RHEA-COMP:12103"/>
        <dbReference type="Rhea" id="RHEA-COMP:12104"/>
        <dbReference type="ChEBI" id="CHEBI:15378"/>
        <dbReference type="ChEBI" id="CHEBI:30616"/>
        <dbReference type="ChEBI" id="CHEBI:90418"/>
        <dbReference type="ChEBI" id="CHEBI:90420"/>
        <dbReference type="ChEBI" id="CHEBI:456216"/>
        <dbReference type="EC" id="2.7.1.172"/>
    </reaction>
    <physiologicalReaction direction="left-to-right" evidence="2">
        <dbReference type="Rhea" id="RHEA:48433"/>
    </physiologicalReaction>
</comment>
<dbReference type="InterPro" id="IPR016477">
    <property type="entry name" value="Fructo-/Ketosamine-3-kinase"/>
</dbReference>
<gene>
    <name evidence="3" type="ORF">FGG08_006363</name>
</gene>